<dbReference type="PATRIC" id="fig|1073351.3.peg.2072"/>
<dbReference type="Proteomes" id="UP000014614">
    <property type="component" value="Unassembled WGS sequence"/>
</dbReference>
<sequence length="78" mass="9359">MPGRLFHCTQNLQNWRMMSAETPKFYTVKKERKYAVPNWYDVKYKCVGAPKKVGSLHKVLKYMDKRKTTIIENDFGKW</sequence>
<dbReference type="HOGENOM" id="CLU_2614722_0_0_10"/>
<dbReference type="EMBL" id="ATFP01000026">
    <property type="protein sequence ID" value="EPH20117.1"/>
    <property type="molecule type" value="Genomic_DNA"/>
</dbReference>
<gene>
    <name evidence="1" type="ORF">HMPREF1181_02070</name>
</gene>
<proteinExistence type="predicted"/>
<comment type="caution">
    <text evidence="1">The sequence shown here is derived from an EMBL/GenBank/DDBJ whole genome shotgun (WGS) entry which is preliminary data.</text>
</comment>
<accession>S3YEP6</accession>
<name>S3YEP6_BACSE</name>
<evidence type="ECO:0000313" key="2">
    <source>
        <dbReference type="Proteomes" id="UP000014614"/>
    </source>
</evidence>
<protein>
    <submittedName>
        <fullName evidence="1">Uncharacterized protein</fullName>
    </submittedName>
</protein>
<evidence type="ECO:0000313" key="1">
    <source>
        <dbReference type="EMBL" id="EPH20117.1"/>
    </source>
</evidence>
<organism evidence="1 2">
    <name type="scientific">Bacteroides stercoris CC31F</name>
    <dbReference type="NCBI Taxonomy" id="1073351"/>
    <lineage>
        <taxon>Bacteria</taxon>
        <taxon>Pseudomonadati</taxon>
        <taxon>Bacteroidota</taxon>
        <taxon>Bacteroidia</taxon>
        <taxon>Bacteroidales</taxon>
        <taxon>Bacteroidaceae</taxon>
        <taxon>Bacteroides</taxon>
    </lineage>
</organism>
<dbReference type="AlphaFoldDB" id="S3YEP6"/>
<reference evidence="1 2" key="1">
    <citation type="submission" date="2013-05" db="EMBL/GenBank/DDBJ databases">
        <title>The Genome Sequence of Bacteroides stercoris CC31F.</title>
        <authorList>
            <consortium name="The Broad Institute Genomics Platform"/>
            <person name="Earl A."/>
            <person name="Ward D."/>
            <person name="Feldgarden M."/>
            <person name="Gevers D."/>
            <person name="Oliphant K."/>
            <person name="Allen-Vercoe E."/>
            <person name="Walker B."/>
            <person name="Young S."/>
            <person name="Zeng Q."/>
            <person name="Gargeya S."/>
            <person name="Fitzgerald M."/>
            <person name="Haas B."/>
            <person name="Abouelleil A."/>
            <person name="Allen A.W."/>
            <person name="Alvarado L."/>
            <person name="Arachchi H.M."/>
            <person name="Berlin A.M."/>
            <person name="Chapman S.B."/>
            <person name="Gainer-Dewar J."/>
            <person name="Goldberg J."/>
            <person name="Griggs A."/>
            <person name="Gujja S."/>
            <person name="Hansen M."/>
            <person name="Howarth C."/>
            <person name="Imamovic A."/>
            <person name="Ireland A."/>
            <person name="Larimer J."/>
            <person name="McCowan C."/>
            <person name="Murphy C."/>
            <person name="Pearson M."/>
            <person name="Poon T.W."/>
            <person name="Priest M."/>
            <person name="Roberts A."/>
            <person name="Saif S."/>
            <person name="Shea T."/>
            <person name="Sisk P."/>
            <person name="Sykes S."/>
            <person name="Wortman J."/>
            <person name="Nusbaum C."/>
            <person name="Birren B."/>
        </authorList>
    </citation>
    <scope>NUCLEOTIDE SEQUENCE [LARGE SCALE GENOMIC DNA]</scope>
    <source>
        <strain evidence="1 2">CC31F</strain>
    </source>
</reference>